<gene>
    <name evidence="3" type="ORF">Celaphus_00000880</name>
</gene>
<dbReference type="Gene3D" id="3.30.710.10">
    <property type="entry name" value="Potassium Channel Kv1.1, Chain A"/>
    <property type="match status" value="1"/>
</dbReference>
<dbReference type="PANTHER" id="PTHR24413">
    <property type="entry name" value="SPECKLE-TYPE POZ PROTEIN"/>
    <property type="match status" value="1"/>
</dbReference>
<organism evidence="3 4">
    <name type="scientific">Cervus elaphus hippelaphus</name>
    <name type="common">European red deer</name>
    <dbReference type="NCBI Taxonomy" id="46360"/>
    <lineage>
        <taxon>Eukaryota</taxon>
        <taxon>Metazoa</taxon>
        <taxon>Chordata</taxon>
        <taxon>Craniata</taxon>
        <taxon>Vertebrata</taxon>
        <taxon>Euteleostomi</taxon>
        <taxon>Mammalia</taxon>
        <taxon>Eutheria</taxon>
        <taxon>Laurasiatheria</taxon>
        <taxon>Artiodactyla</taxon>
        <taxon>Ruminantia</taxon>
        <taxon>Pecora</taxon>
        <taxon>Cervidae</taxon>
        <taxon>Cervinae</taxon>
        <taxon>Cervus</taxon>
    </lineage>
</organism>
<proteinExistence type="predicted"/>
<dbReference type="EMBL" id="MKHE01000005">
    <property type="protein sequence ID" value="OWK15307.1"/>
    <property type="molecule type" value="Genomic_DNA"/>
</dbReference>
<accession>A0A212DAN0</accession>
<dbReference type="AlphaFoldDB" id="A0A212DAN0"/>
<dbReference type="OrthoDB" id="2306477at2759"/>
<sequence length="234" mass="27171">MCGREFCVTVDKRPRLVFVLMRGFQLKEVEVAGAGVVDDKAKGLGRLKGLEQSGVQEVAKLEKHLMLLRQEYVKLQRKLAETEKRCTLLAAQAKKESSNESFISRLLTIVADLYEQEQYSDLKIKVGSRHINAHKFVLAARSDSWSLASLSSTEELDLSDANPEVTMTMLRWIYTDELEFREDDVFLTELMKLANRFQLQLLRERQVTADTVKHLRWWWLSFNYAKLWENSCFC</sequence>
<protein>
    <recommendedName>
        <fullName evidence="2">BTB domain-containing protein</fullName>
    </recommendedName>
</protein>
<evidence type="ECO:0000259" key="2">
    <source>
        <dbReference type="PROSITE" id="PS50097"/>
    </source>
</evidence>
<dbReference type="Pfam" id="PF00651">
    <property type="entry name" value="BTB"/>
    <property type="match status" value="1"/>
</dbReference>
<evidence type="ECO:0000256" key="1">
    <source>
        <dbReference type="SAM" id="Coils"/>
    </source>
</evidence>
<keyword evidence="4" id="KW-1185">Reference proteome</keyword>
<dbReference type="InterPro" id="IPR000210">
    <property type="entry name" value="BTB/POZ_dom"/>
</dbReference>
<dbReference type="SUPFAM" id="SSF54695">
    <property type="entry name" value="POZ domain"/>
    <property type="match status" value="1"/>
</dbReference>
<dbReference type="Proteomes" id="UP000242450">
    <property type="component" value="Chromosome 5"/>
</dbReference>
<name>A0A212DAN0_CEREH</name>
<reference evidence="3 4" key="1">
    <citation type="journal article" date="2018" name="Mol. Genet. Genomics">
        <title>The red deer Cervus elaphus genome CerEla1.0: sequencing, annotating, genes, and chromosomes.</title>
        <authorList>
            <person name="Bana N.A."/>
            <person name="Nyiri A."/>
            <person name="Nagy J."/>
            <person name="Frank K."/>
            <person name="Nagy T."/>
            <person name="Steger V."/>
            <person name="Schiller M."/>
            <person name="Lakatos P."/>
            <person name="Sugar L."/>
            <person name="Horn P."/>
            <person name="Barta E."/>
            <person name="Orosz L."/>
        </authorList>
    </citation>
    <scope>NUCLEOTIDE SEQUENCE [LARGE SCALE GENOMIC DNA]</scope>
    <source>
        <strain evidence="3">Hungarian</strain>
    </source>
</reference>
<keyword evidence="1" id="KW-0175">Coiled coil</keyword>
<dbReference type="SMART" id="SM00225">
    <property type="entry name" value="BTB"/>
    <property type="match status" value="1"/>
</dbReference>
<evidence type="ECO:0000313" key="4">
    <source>
        <dbReference type="Proteomes" id="UP000242450"/>
    </source>
</evidence>
<dbReference type="InterPro" id="IPR049765">
    <property type="entry name" value="ANFY1_BTB_POZ"/>
</dbReference>
<dbReference type="PROSITE" id="PS50097">
    <property type="entry name" value="BTB"/>
    <property type="match status" value="1"/>
</dbReference>
<evidence type="ECO:0000313" key="3">
    <source>
        <dbReference type="EMBL" id="OWK15307.1"/>
    </source>
</evidence>
<feature type="domain" description="BTB" evidence="2">
    <location>
        <begin position="120"/>
        <end position="182"/>
    </location>
</feature>
<dbReference type="CDD" id="cd18303">
    <property type="entry name" value="BTB_POZ_Rank-5"/>
    <property type="match status" value="1"/>
</dbReference>
<feature type="coiled-coil region" evidence="1">
    <location>
        <begin position="58"/>
        <end position="92"/>
    </location>
</feature>
<dbReference type="InterPro" id="IPR011333">
    <property type="entry name" value="SKP1/BTB/POZ_sf"/>
</dbReference>
<comment type="caution">
    <text evidence="3">The sequence shown here is derived from an EMBL/GenBank/DDBJ whole genome shotgun (WGS) entry which is preliminary data.</text>
</comment>